<evidence type="ECO:0000259" key="1">
    <source>
        <dbReference type="Pfam" id="PF18738"/>
    </source>
</evidence>
<accession>A0A8S3QLB3</accession>
<keyword evidence="3" id="KW-1185">Reference proteome</keyword>
<protein>
    <recommendedName>
        <fullName evidence="1">DZIP3-like HEPN domain-containing protein</fullName>
    </recommendedName>
</protein>
<organism evidence="2 3">
    <name type="scientific">Mytilus edulis</name>
    <name type="common">Blue mussel</name>
    <dbReference type="NCBI Taxonomy" id="6550"/>
    <lineage>
        <taxon>Eukaryota</taxon>
        <taxon>Metazoa</taxon>
        <taxon>Spiralia</taxon>
        <taxon>Lophotrochozoa</taxon>
        <taxon>Mollusca</taxon>
        <taxon>Bivalvia</taxon>
        <taxon>Autobranchia</taxon>
        <taxon>Pteriomorphia</taxon>
        <taxon>Mytilida</taxon>
        <taxon>Mytiloidea</taxon>
        <taxon>Mytilidae</taxon>
        <taxon>Mytilinae</taxon>
        <taxon>Mytilus</taxon>
    </lineage>
</organism>
<comment type="caution">
    <text evidence="2">The sequence shown here is derived from an EMBL/GenBank/DDBJ whole genome shotgun (WGS) entry which is preliminary data.</text>
</comment>
<proteinExistence type="predicted"/>
<dbReference type="Proteomes" id="UP000683360">
    <property type="component" value="Unassembled WGS sequence"/>
</dbReference>
<dbReference type="EMBL" id="CAJPWZ010000515">
    <property type="protein sequence ID" value="CAG2195333.1"/>
    <property type="molecule type" value="Genomic_DNA"/>
</dbReference>
<sequence length="152" mass="17475">MPVIIRLNKSKRINAAQLEILRECQERSSKDFDLTLMICLLRNIGGLSTPSNGWDQLPHPNETLPGADLATLKWYRNEVAHTTLTSMDTNEFTDKWTRVEKALTSLNKGQRPHEVTEIQNYDLDGEQAKALANAELKHLKTEYMEFERENYG</sequence>
<reference evidence="2" key="1">
    <citation type="submission" date="2021-03" db="EMBL/GenBank/DDBJ databases">
        <authorList>
            <person name="Bekaert M."/>
        </authorList>
    </citation>
    <scope>NUCLEOTIDE SEQUENCE</scope>
</reference>
<dbReference type="Pfam" id="PF18738">
    <property type="entry name" value="HEPN_DZIP3"/>
    <property type="match status" value="1"/>
</dbReference>
<evidence type="ECO:0000313" key="2">
    <source>
        <dbReference type="EMBL" id="CAG2195333.1"/>
    </source>
</evidence>
<gene>
    <name evidence="2" type="ORF">MEDL_10277</name>
</gene>
<dbReference type="AlphaFoldDB" id="A0A8S3QLB3"/>
<dbReference type="OrthoDB" id="6122878at2759"/>
<evidence type="ECO:0000313" key="3">
    <source>
        <dbReference type="Proteomes" id="UP000683360"/>
    </source>
</evidence>
<name>A0A8S3QLB3_MYTED</name>
<dbReference type="InterPro" id="IPR041249">
    <property type="entry name" value="HEPN_DZIP3"/>
</dbReference>
<feature type="domain" description="DZIP3-like HEPN" evidence="1">
    <location>
        <begin position="9"/>
        <end position="128"/>
    </location>
</feature>